<reference evidence="10" key="1">
    <citation type="submission" date="2017-02" db="UniProtKB">
        <authorList>
            <consortium name="WormBaseParasite"/>
        </authorList>
    </citation>
    <scope>IDENTIFICATION</scope>
</reference>
<keyword evidence="9" id="KW-1185">Reference proteome</keyword>
<dbReference type="InterPro" id="IPR010844">
    <property type="entry name" value="Occludin_ELL"/>
</dbReference>
<feature type="compositionally biased region" description="Polar residues" evidence="7">
    <location>
        <begin position="337"/>
        <end position="364"/>
    </location>
</feature>
<feature type="compositionally biased region" description="Low complexity" evidence="7">
    <location>
        <begin position="365"/>
        <end position="383"/>
    </location>
</feature>
<dbReference type="Proteomes" id="UP000046393">
    <property type="component" value="Unplaced"/>
</dbReference>
<dbReference type="InterPro" id="IPR042065">
    <property type="entry name" value="E3_ELL-like"/>
</dbReference>
<comment type="similarity">
    <text evidence="2 6">Belongs to the ELL/occludin family.</text>
</comment>
<evidence type="ECO:0000256" key="2">
    <source>
        <dbReference type="ARBA" id="ARBA00009171"/>
    </source>
</evidence>
<dbReference type="GO" id="GO:0006368">
    <property type="term" value="P:transcription elongation by RNA polymerase II"/>
    <property type="evidence" value="ECO:0007669"/>
    <property type="project" value="InterPro"/>
</dbReference>
<organism evidence="9 10">
    <name type="scientific">Syphacia muris</name>
    <dbReference type="NCBI Taxonomy" id="451379"/>
    <lineage>
        <taxon>Eukaryota</taxon>
        <taxon>Metazoa</taxon>
        <taxon>Ecdysozoa</taxon>
        <taxon>Nematoda</taxon>
        <taxon>Chromadorea</taxon>
        <taxon>Rhabditida</taxon>
        <taxon>Spirurina</taxon>
        <taxon>Oxyuridomorpha</taxon>
        <taxon>Oxyuroidea</taxon>
        <taxon>Oxyuridae</taxon>
        <taxon>Syphacia</taxon>
    </lineage>
</organism>
<dbReference type="SUPFAM" id="SSF144292">
    <property type="entry name" value="occludin/ELL-like"/>
    <property type="match status" value="1"/>
</dbReference>
<evidence type="ECO:0000313" key="10">
    <source>
        <dbReference type="WBParaSite" id="SMUV_0000752101-mRNA-1"/>
    </source>
</evidence>
<dbReference type="InterPro" id="IPR031176">
    <property type="entry name" value="ELL/occludin"/>
</dbReference>
<evidence type="ECO:0000256" key="3">
    <source>
        <dbReference type="ARBA" id="ARBA00023015"/>
    </source>
</evidence>
<dbReference type="GO" id="GO:0000987">
    <property type="term" value="F:cis-regulatory region sequence-specific DNA binding"/>
    <property type="evidence" value="ECO:0007669"/>
    <property type="project" value="TreeGrafter"/>
</dbReference>
<dbReference type="InterPro" id="IPR019464">
    <property type="entry name" value="ELL_N"/>
</dbReference>
<evidence type="ECO:0000256" key="7">
    <source>
        <dbReference type="SAM" id="MobiDB-lite"/>
    </source>
</evidence>
<protein>
    <submittedName>
        <fullName evidence="10">OCEL domain-containing protein</fullName>
    </submittedName>
</protein>
<dbReference type="PANTHER" id="PTHR23288">
    <property type="entry name" value="OCCLUDIN AND RNA POLYMERASE II ELONGATION FACTOR ELL"/>
    <property type="match status" value="1"/>
</dbReference>
<dbReference type="GO" id="GO:0032968">
    <property type="term" value="P:positive regulation of transcription elongation by RNA polymerase II"/>
    <property type="evidence" value="ECO:0007669"/>
    <property type="project" value="TreeGrafter"/>
</dbReference>
<evidence type="ECO:0000256" key="6">
    <source>
        <dbReference type="PROSITE-ProRule" id="PRU01324"/>
    </source>
</evidence>
<dbReference type="GO" id="GO:0042795">
    <property type="term" value="P:snRNA transcription by RNA polymerase II"/>
    <property type="evidence" value="ECO:0007669"/>
    <property type="project" value="TreeGrafter"/>
</dbReference>
<evidence type="ECO:0000259" key="8">
    <source>
        <dbReference type="PROSITE" id="PS51980"/>
    </source>
</evidence>
<sequence length="637" mass="70547">MTSPPVVGTMPSFEVLKLHSNSSANKGHMALLVKLTEECLTALNNANKNRVPIRMTLDSQSGNIEVGTGEHSGKFRFVAQQIPGTPSCCIVSDRHKNYCLSALFQSKIQVQATSRSFAETREKAQKIVEEEKKKALKDVSQRHDRRRPVTVKKATNQIAIGAQRPSPSSSAQQKPHLSEFAKSDKISLINADLFQLSNGYSNGSNATGLAGARSIVRAEISRKPLRKRVIHLVLLGKFSTFEEVVTQLKKDSVNVKEESTPEALKAKEILEEVTEINRNTGRLQLKQSLYNEVDPRWPGFNSEEKAAVRKILAGNMGSNNFAPIRRNGIAPPIAPSASHTNTSSNDVNGATNISSPSLANNQKFSSSSRKSSPKISSPDIYSSTKKIGSKASPQNINNSSSNNKKSSPPLLNSSNNINNSCNNSNSNNNNCSNTSFLVEETSPTPVSTAKRKAHSSSTMETAQKRVHFSLPECCEQGKRFEQNVGDKASVNNASSSLSMTASCQPSKDWSREFGEARTHSDALRYYNLFNADYPLYMQYFKRVNAVANEFIELQKQLNERPKHHDHEEIVRILNDKIMQYKADVVYLRDRQMHNDLRAKLDVLKKRIISWEAGCNENEASEPELESHATADGNLMVK</sequence>
<evidence type="ECO:0000256" key="4">
    <source>
        <dbReference type="ARBA" id="ARBA00023163"/>
    </source>
</evidence>
<evidence type="ECO:0000256" key="1">
    <source>
        <dbReference type="ARBA" id="ARBA00004123"/>
    </source>
</evidence>
<dbReference type="InterPro" id="IPR036390">
    <property type="entry name" value="WH_DNA-bd_sf"/>
</dbReference>
<dbReference type="Pfam" id="PF10390">
    <property type="entry name" value="ELL"/>
    <property type="match status" value="1"/>
</dbReference>
<feature type="region of interest" description="Disordered" evidence="7">
    <location>
        <begin position="332"/>
        <end position="462"/>
    </location>
</feature>
<keyword evidence="5" id="KW-0539">Nucleus</keyword>
<dbReference type="PANTHER" id="PTHR23288:SF17">
    <property type="entry name" value="RNA POLYMERASE II ELONGATION FACTOR ELL"/>
    <property type="match status" value="1"/>
</dbReference>
<dbReference type="PROSITE" id="PS51980">
    <property type="entry name" value="OCEL"/>
    <property type="match status" value="1"/>
</dbReference>
<dbReference type="Pfam" id="PF07303">
    <property type="entry name" value="Occludin_ELL"/>
    <property type="match status" value="1"/>
</dbReference>
<dbReference type="SUPFAM" id="SSF46785">
    <property type="entry name" value="Winged helix' DNA-binding domain"/>
    <property type="match status" value="1"/>
</dbReference>
<feature type="compositionally biased region" description="Low complexity" evidence="7">
    <location>
        <begin position="395"/>
        <end position="433"/>
    </location>
</feature>
<name>A0A0N5ARX6_9BILA</name>
<dbReference type="Gene3D" id="6.10.140.340">
    <property type="match status" value="1"/>
</dbReference>
<evidence type="ECO:0000256" key="5">
    <source>
        <dbReference type="ARBA" id="ARBA00023242"/>
    </source>
</evidence>
<dbReference type="AlphaFoldDB" id="A0A0N5ARX6"/>
<feature type="domain" description="OCEL" evidence="8">
    <location>
        <begin position="507"/>
        <end position="615"/>
    </location>
</feature>
<feature type="region of interest" description="Disordered" evidence="7">
    <location>
        <begin position="135"/>
        <end position="176"/>
    </location>
</feature>
<keyword evidence="3" id="KW-0805">Transcription regulation</keyword>
<keyword evidence="4" id="KW-0804">Transcription</keyword>
<comment type="subcellular location">
    <subcellularLocation>
        <location evidence="1">Nucleus</location>
    </subcellularLocation>
</comment>
<evidence type="ECO:0000313" key="9">
    <source>
        <dbReference type="Proteomes" id="UP000046393"/>
    </source>
</evidence>
<accession>A0A0N5ARX6</accession>
<dbReference type="WBParaSite" id="SMUV_0000752101-mRNA-1">
    <property type="protein sequence ID" value="SMUV_0000752101-mRNA-1"/>
    <property type="gene ID" value="SMUV_0000752101"/>
</dbReference>
<proteinExistence type="inferred from homology"/>
<dbReference type="STRING" id="451379.A0A0N5ARX6"/>
<dbReference type="GO" id="GO:0008023">
    <property type="term" value="C:transcription elongation factor complex"/>
    <property type="evidence" value="ECO:0007669"/>
    <property type="project" value="InterPro"/>
</dbReference>
<dbReference type="Gene3D" id="1.10.10.2670">
    <property type="entry name" value="E3 ubiquitin-protein ligase"/>
    <property type="match status" value="1"/>
</dbReference>